<dbReference type="Proteomes" id="UP000606786">
    <property type="component" value="Unassembled WGS sequence"/>
</dbReference>
<dbReference type="AlphaFoldDB" id="A0A811V1F1"/>
<evidence type="ECO:0000313" key="2">
    <source>
        <dbReference type="EMBL" id="CAD7004165.1"/>
    </source>
</evidence>
<feature type="region of interest" description="Disordered" evidence="1">
    <location>
        <begin position="75"/>
        <end position="96"/>
    </location>
</feature>
<gene>
    <name evidence="2" type="ORF">CCAP1982_LOCUS12585</name>
</gene>
<name>A0A811V1F1_CERCA</name>
<protein>
    <submittedName>
        <fullName evidence="2">(Mediterranean fruit fly) hypothetical protein</fullName>
    </submittedName>
</protein>
<evidence type="ECO:0000313" key="3">
    <source>
        <dbReference type="Proteomes" id="UP000606786"/>
    </source>
</evidence>
<sequence length="116" mass="13240">MLPTEPYIAKKALTTISCKTRITALQLKRLPLTFSLMVCQLASEACGHYLSFRGIRAAHFVRHVKEALKQKNGNRFETSSALMPDRTKNRKEKERANILTSWKELTEYATPGEEKT</sequence>
<reference evidence="2" key="1">
    <citation type="submission" date="2020-11" db="EMBL/GenBank/DDBJ databases">
        <authorList>
            <person name="Whitehead M."/>
        </authorList>
    </citation>
    <scope>NUCLEOTIDE SEQUENCE</scope>
    <source>
        <strain evidence="2">EGII</strain>
    </source>
</reference>
<dbReference type="EMBL" id="CAJHJT010000034">
    <property type="protein sequence ID" value="CAD7004165.1"/>
    <property type="molecule type" value="Genomic_DNA"/>
</dbReference>
<comment type="caution">
    <text evidence="2">The sequence shown here is derived from an EMBL/GenBank/DDBJ whole genome shotgun (WGS) entry which is preliminary data.</text>
</comment>
<proteinExistence type="predicted"/>
<keyword evidence="3" id="KW-1185">Reference proteome</keyword>
<accession>A0A811V1F1</accession>
<evidence type="ECO:0000256" key="1">
    <source>
        <dbReference type="SAM" id="MobiDB-lite"/>
    </source>
</evidence>
<feature type="compositionally biased region" description="Basic and acidic residues" evidence="1">
    <location>
        <begin position="85"/>
        <end position="96"/>
    </location>
</feature>
<organism evidence="2 3">
    <name type="scientific">Ceratitis capitata</name>
    <name type="common">Mediterranean fruit fly</name>
    <name type="synonym">Tephritis capitata</name>
    <dbReference type="NCBI Taxonomy" id="7213"/>
    <lineage>
        <taxon>Eukaryota</taxon>
        <taxon>Metazoa</taxon>
        <taxon>Ecdysozoa</taxon>
        <taxon>Arthropoda</taxon>
        <taxon>Hexapoda</taxon>
        <taxon>Insecta</taxon>
        <taxon>Pterygota</taxon>
        <taxon>Neoptera</taxon>
        <taxon>Endopterygota</taxon>
        <taxon>Diptera</taxon>
        <taxon>Brachycera</taxon>
        <taxon>Muscomorpha</taxon>
        <taxon>Tephritoidea</taxon>
        <taxon>Tephritidae</taxon>
        <taxon>Ceratitis</taxon>
        <taxon>Ceratitis</taxon>
    </lineage>
</organism>